<dbReference type="NCBIfam" id="NF045682">
    <property type="entry name" value="DVU0772_fam"/>
    <property type="match status" value="1"/>
</dbReference>
<accession>A0A4P6HHJ1</accession>
<organism evidence="1 2">
    <name type="scientific">Solidesulfovibrio carbinolicus</name>
    <dbReference type="NCBI Taxonomy" id="296842"/>
    <lineage>
        <taxon>Bacteria</taxon>
        <taxon>Pseudomonadati</taxon>
        <taxon>Thermodesulfobacteriota</taxon>
        <taxon>Desulfovibrionia</taxon>
        <taxon>Desulfovibrionales</taxon>
        <taxon>Desulfovibrionaceae</taxon>
        <taxon>Solidesulfovibrio</taxon>
    </lineage>
</organism>
<dbReference type="AlphaFoldDB" id="A0A4P6HHJ1"/>
<proteinExistence type="predicted"/>
<evidence type="ECO:0000313" key="1">
    <source>
        <dbReference type="EMBL" id="QAZ66235.1"/>
    </source>
</evidence>
<dbReference type="InterPro" id="IPR059223">
    <property type="entry name" value="DVU0772-like"/>
</dbReference>
<dbReference type="KEGG" id="dcb:C3Y92_02860"/>
<dbReference type="EMBL" id="CP026538">
    <property type="protein sequence ID" value="QAZ66235.1"/>
    <property type="molecule type" value="Genomic_DNA"/>
</dbReference>
<dbReference type="RefSeq" id="WP_129349314.1">
    <property type="nucleotide sequence ID" value="NZ_CP026538.1"/>
</dbReference>
<protein>
    <submittedName>
        <fullName evidence="1">Uncharacterized protein</fullName>
    </submittedName>
</protein>
<gene>
    <name evidence="1" type="ORF">C3Y92_02860</name>
</gene>
<dbReference type="Proteomes" id="UP000293296">
    <property type="component" value="Chromosome"/>
</dbReference>
<name>A0A4P6HHJ1_9BACT</name>
<sequence length="114" mass="13119">MQTQHDLSGLVIDWDMTPEDAVTLYLEWGNNSWHAQHKPVTSKNDFSTYFVINTWTGEPKLSLVRRNSEDCVELASFEIPEDLAEDFMAEVGFNKGVYAPTGAIKQWLQNKYFN</sequence>
<dbReference type="OrthoDB" id="5471332at2"/>
<keyword evidence="2" id="KW-1185">Reference proteome</keyword>
<reference evidence="1 2" key="1">
    <citation type="submission" date="2018-02" db="EMBL/GenBank/DDBJ databases">
        <title>Genome sequence of Desulfovibrio carbinolicus DSM 3852.</title>
        <authorList>
            <person name="Wilbanks E."/>
            <person name="Skennerton C.T."/>
            <person name="Orphan V.J."/>
        </authorList>
    </citation>
    <scope>NUCLEOTIDE SEQUENCE [LARGE SCALE GENOMIC DNA]</scope>
    <source>
        <strain evidence="1 2">DSM 3852</strain>
    </source>
</reference>
<evidence type="ECO:0000313" key="2">
    <source>
        <dbReference type="Proteomes" id="UP000293296"/>
    </source>
</evidence>